<dbReference type="AlphaFoldDB" id="A0A4Y6I694"/>
<evidence type="ECO:0000313" key="7">
    <source>
        <dbReference type="EMBL" id="QDF65144.1"/>
    </source>
</evidence>
<dbReference type="Gene3D" id="1.10.132.20">
    <property type="entry name" value="Ribosome-recycling factor"/>
    <property type="match status" value="1"/>
</dbReference>
<evidence type="ECO:0000256" key="2">
    <source>
        <dbReference type="ARBA" id="ARBA00022917"/>
    </source>
</evidence>
<organism evidence="7 9">
    <name type="scientific">Mycoplasma nasistruthionis</name>
    <dbReference type="NCBI Taxonomy" id="353852"/>
    <lineage>
        <taxon>Bacteria</taxon>
        <taxon>Bacillati</taxon>
        <taxon>Mycoplasmatota</taxon>
        <taxon>Mollicutes</taxon>
        <taxon>Mycoplasmataceae</taxon>
        <taxon>Mycoplasma</taxon>
    </lineage>
</organism>
<dbReference type="Gene3D" id="3.30.1360.40">
    <property type="match status" value="1"/>
</dbReference>
<reference evidence="6 8" key="2">
    <citation type="submission" date="2019-06" db="EMBL/GenBank/DDBJ databases">
        <title>Mycoplasma sp. 2F1A isolated from ostrich.</title>
        <authorList>
            <person name="Spergser J."/>
        </authorList>
    </citation>
    <scope>NUCLEOTIDE SEQUENCE [LARGE SCALE GENOMIC DNA]</scope>
    <source>
        <strain evidence="6 8">2F1A</strain>
    </source>
</reference>
<dbReference type="Pfam" id="PF01765">
    <property type="entry name" value="RRF"/>
    <property type="match status" value="1"/>
</dbReference>
<evidence type="ECO:0000256" key="1">
    <source>
        <dbReference type="ARBA" id="ARBA00005912"/>
    </source>
</evidence>
<dbReference type="KEGG" id="mnh:FG904_02540"/>
<feature type="domain" description="Ribosome recycling factor" evidence="5">
    <location>
        <begin position="24"/>
        <end position="181"/>
    </location>
</feature>
<dbReference type="InterPro" id="IPR002661">
    <property type="entry name" value="Ribosome_recyc_fac"/>
</dbReference>
<proteinExistence type="inferred from homology"/>
<evidence type="ECO:0000313" key="8">
    <source>
        <dbReference type="Proteomes" id="UP000305457"/>
    </source>
</evidence>
<keyword evidence="4" id="KW-0175">Coiled coil</keyword>
<comment type="similarity">
    <text evidence="1 3">Belongs to the RRF family.</text>
</comment>
<dbReference type="PANTHER" id="PTHR20982:SF3">
    <property type="entry name" value="MITOCHONDRIAL RIBOSOME RECYCLING FACTOR PSEUDO 1"/>
    <property type="match status" value="1"/>
</dbReference>
<dbReference type="GO" id="GO:0043023">
    <property type="term" value="F:ribosomal large subunit binding"/>
    <property type="evidence" value="ECO:0007669"/>
    <property type="project" value="TreeGrafter"/>
</dbReference>
<evidence type="ECO:0000256" key="3">
    <source>
        <dbReference type="HAMAP-Rule" id="MF_00040"/>
    </source>
</evidence>
<name>A0A4Y6I694_9MOLU</name>
<accession>A0A4Y6I694</accession>
<comment type="function">
    <text evidence="3">Responsible for the release of ribosomes from messenger RNA at the termination of protein biosynthesis. May increase the efficiency of translation by recycling ribosomes from one round of translation to another.</text>
</comment>
<dbReference type="InterPro" id="IPR023584">
    <property type="entry name" value="Ribosome_recyc_fac_dom"/>
</dbReference>
<evidence type="ECO:0000259" key="5">
    <source>
        <dbReference type="Pfam" id="PF01765"/>
    </source>
</evidence>
<dbReference type="RefSeq" id="WP_139592351.1">
    <property type="nucleotide sequence ID" value="NZ_CP040825.1"/>
</dbReference>
<gene>
    <name evidence="3" type="primary">frr</name>
    <name evidence="6" type="ORF">FG904_02540</name>
    <name evidence="7" type="ORF">FIV53_02500</name>
</gene>
<dbReference type="InterPro" id="IPR036191">
    <property type="entry name" value="RRF_sf"/>
</dbReference>
<sequence length="183" mass="21032">MELDIYLLKLHEKAEKSISHYRFELSKISTGRANPQIIKGIKVNYYDVLTPLEELSNISVPEPQQLLIKPYDITTVKEINKALEKANLGIQPVDEGSQIRLTFPPLTTDRRKEMIKSLTKLTEAAKVGVRNARQDVNKEIKADEELSEDLQKNYLDRVQKEVDKLIAVVDETTKQKQDELMNK</sequence>
<keyword evidence="9" id="KW-1185">Reference proteome</keyword>
<dbReference type="HAMAP" id="MF_00040">
    <property type="entry name" value="RRF"/>
    <property type="match status" value="1"/>
</dbReference>
<dbReference type="EMBL" id="CP040825">
    <property type="protein sequence ID" value="QCZ36870.1"/>
    <property type="molecule type" value="Genomic_DNA"/>
</dbReference>
<evidence type="ECO:0000313" key="9">
    <source>
        <dbReference type="Proteomes" id="UP000315201"/>
    </source>
</evidence>
<evidence type="ECO:0000256" key="4">
    <source>
        <dbReference type="SAM" id="Coils"/>
    </source>
</evidence>
<feature type="coiled-coil region" evidence="4">
    <location>
        <begin position="133"/>
        <end position="175"/>
    </location>
</feature>
<dbReference type="GO" id="GO:0005737">
    <property type="term" value="C:cytoplasm"/>
    <property type="evidence" value="ECO:0007669"/>
    <property type="project" value="UniProtKB-SubCell"/>
</dbReference>
<dbReference type="EMBL" id="CP041147">
    <property type="protein sequence ID" value="QDF65144.1"/>
    <property type="molecule type" value="Genomic_DNA"/>
</dbReference>
<comment type="subcellular location">
    <subcellularLocation>
        <location evidence="3">Cytoplasm</location>
    </subcellularLocation>
</comment>
<dbReference type="FunFam" id="3.30.1360.40:FF:000001">
    <property type="entry name" value="Ribosome-recycling factor"/>
    <property type="match status" value="1"/>
</dbReference>
<protein>
    <recommendedName>
        <fullName evidence="3">Ribosome-recycling factor</fullName>
        <shortName evidence="3">RRF</shortName>
    </recommendedName>
    <alternativeName>
        <fullName evidence="3">Ribosome-releasing factor</fullName>
    </alternativeName>
</protein>
<keyword evidence="3" id="KW-0963">Cytoplasm</keyword>
<dbReference type="OrthoDB" id="9804006at2"/>
<keyword evidence="2 3" id="KW-0648">Protein biosynthesis</keyword>
<dbReference type="SUPFAM" id="SSF55194">
    <property type="entry name" value="Ribosome recycling factor, RRF"/>
    <property type="match status" value="1"/>
</dbReference>
<dbReference type="NCBIfam" id="TIGR00496">
    <property type="entry name" value="frr"/>
    <property type="match status" value="1"/>
</dbReference>
<dbReference type="Proteomes" id="UP000305457">
    <property type="component" value="Chromosome"/>
</dbReference>
<dbReference type="PANTHER" id="PTHR20982">
    <property type="entry name" value="RIBOSOME RECYCLING FACTOR"/>
    <property type="match status" value="1"/>
</dbReference>
<reference evidence="7 9" key="1">
    <citation type="submission" date="2019-06" db="EMBL/GenBank/DDBJ databases">
        <title>Mycoplasma nasistruthionis sp. nov. str Ms03.</title>
        <authorList>
            <person name="Botes A."/>
        </authorList>
    </citation>
    <scope>NUCLEOTIDE SEQUENCE [LARGE SCALE GENOMIC DNA]</scope>
    <source>
        <strain evidence="7 9">Ms03</strain>
    </source>
</reference>
<evidence type="ECO:0000313" key="6">
    <source>
        <dbReference type="EMBL" id="QCZ36870.1"/>
    </source>
</evidence>
<dbReference type="GO" id="GO:0006415">
    <property type="term" value="P:translational termination"/>
    <property type="evidence" value="ECO:0007669"/>
    <property type="project" value="UniProtKB-UniRule"/>
</dbReference>
<dbReference type="Proteomes" id="UP000315201">
    <property type="component" value="Chromosome"/>
</dbReference>
<accession>A0A5B7XWA8</accession>